<gene>
    <name evidence="1" type="ORF">BpHYR1_014515</name>
</gene>
<dbReference type="PANTHER" id="PTHR10502">
    <property type="entry name" value="ANNEXIN"/>
    <property type="match status" value="1"/>
</dbReference>
<dbReference type="SUPFAM" id="SSF47874">
    <property type="entry name" value="Annexin"/>
    <property type="match status" value="1"/>
</dbReference>
<dbReference type="STRING" id="10195.A0A3M7SGF7"/>
<accession>A0A3M7SGF7</accession>
<proteinExistence type="predicted"/>
<evidence type="ECO:0000313" key="1">
    <source>
        <dbReference type="EMBL" id="RNA34707.1"/>
    </source>
</evidence>
<dbReference type="GO" id="GO:0005634">
    <property type="term" value="C:nucleus"/>
    <property type="evidence" value="ECO:0007669"/>
    <property type="project" value="TreeGrafter"/>
</dbReference>
<dbReference type="Gene3D" id="1.10.220.10">
    <property type="entry name" value="Annexin"/>
    <property type="match status" value="2"/>
</dbReference>
<keyword evidence="2" id="KW-1185">Reference proteome</keyword>
<comment type="caution">
    <text evidence="1">The sequence shown here is derived from an EMBL/GenBank/DDBJ whole genome shotgun (WGS) entry which is preliminary data.</text>
</comment>
<evidence type="ECO:0000313" key="2">
    <source>
        <dbReference type="Proteomes" id="UP000276133"/>
    </source>
</evidence>
<dbReference type="Proteomes" id="UP000276133">
    <property type="component" value="Unassembled WGS sequence"/>
</dbReference>
<dbReference type="AlphaFoldDB" id="A0A3M7SGF7"/>
<dbReference type="GO" id="GO:0005544">
    <property type="term" value="F:calcium-dependent phospholipid binding"/>
    <property type="evidence" value="ECO:0007669"/>
    <property type="project" value="InterPro"/>
</dbReference>
<name>A0A3M7SGF7_BRAPC</name>
<dbReference type="OrthoDB" id="9986254at2759"/>
<sequence>MSLKLDPFLVCNRLVKEEWENREYELHLKRLNEIKNRKTKVETIRFPIILNNSKKAQLDQENQNDIDRNAFYTEKKIRKINSQKNPDIWNPEYEKRKIRDMNRNRGITSLETENQRIAKKIKNAKGVYSIKKWDEDFENHMRYLKFSEKKFYTPRGMGHRKLKSLPDMKYERTNYTQKNKNTLKMLNQAVNQQDRGDVVLMKTLVQLNYYERMETKKNYEETYQSDLKKGLIKVMEKQYEPLINALLTDNNSVDIDKIYESLYEPSEAAVVITEAIISRNSEDRESLLAAFESKIDSSLSSEIENKLEGELKLFLLNFIQNQNLNKEKCDEKQAESYAKTLETNFSYTSDEFLEIFKSSSKKELNIFFKSFQKIHGEDVCKEADMYKPICKSIKFIQTFLNNPILYKTEKIQKTFKANKPEFLRLLAIQSNKDLDEIVKTYNKRTNIDTDIKNAFSEDVARLILKMVHKNSDE</sequence>
<dbReference type="PANTHER" id="PTHR10502:SF175">
    <property type="entry name" value="ANNEXIN A13"/>
    <property type="match status" value="1"/>
</dbReference>
<organism evidence="1 2">
    <name type="scientific">Brachionus plicatilis</name>
    <name type="common">Marine rotifer</name>
    <name type="synonym">Brachionus muelleri</name>
    <dbReference type="NCBI Taxonomy" id="10195"/>
    <lineage>
        <taxon>Eukaryota</taxon>
        <taxon>Metazoa</taxon>
        <taxon>Spiralia</taxon>
        <taxon>Gnathifera</taxon>
        <taxon>Rotifera</taxon>
        <taxon>Eurotatoria</taxon>
        <taxon>Monogononta</taxon>
        <taxon>Pseudotrocha</taxon>
        <taxon>Ploima</taxon>
        <taxon>Brachionidae</taxon>
        <taxon>Brachionus</taxon>
    </lineage>
</organism>
<reference evidence="1 2" key="1">
    <citation type="journal article" date="2018" name="Sci. Rep.">
        <title>Genomic signatures of local adaptation to the degree of environmental predictability in rotifers.</title>
        <authorList>
            <person name="Franch-Gras L."/>
            <person name="Hahn C."/>
            <person name="Garcia-Roger E.M."/>
            <person name="Carmona M.J."/>
            <person name="Serra M."/>
            <person name="Gomez A."/>
        </authorList>
    </citation>
    <scope>NUCLEOTIDE SEQUENCE [LARGE SCALE GENOMIC DNA]</scope>
    <source>
        <strain evidence="1">HYR1</strain>
    </source>
</reference>
<dbReference type="GO" id="GO:0001786">
    <property type="term" value="F:phosphatidylserine binding"/>
    <property type="evidence" value="ECO:0007669"/>
    <property type="project" value="TreeGrafter"/>
</dbReference>
<dbReference type="EMBL" id="REGN01001429">
    <property type="protein sequence ID" value="RNA34707.1"/>
    <property type="molecule type" value="Genomic_DNA"/>
</dbReference>
<dbReference type="GO" id="GO:0005509">
    <property type="term" value="F:calcium ion binding"/>
    <property type="evidence" value="ECO:0007669"/>
    <property type="project" value="InterPro"/>
</dbReference>
<dbReference type="InterPro" id="IPR037104">
    <property type="entry name" value="Annexin_sf"/>
</dbReference>
<dbReference type="GO" id="GO:0012506">
    <property type="term" value="C:vesicle membrane"/>
    <property type="evidence" value="ECO:0007669"/>
    <property type="project" value="TreeGrafter"/>
</dbReference>
<dbReference type="GO" id="GO:0005886">
    <property type="term" value="C:plasma membrane"/>
    <property type="evidence" value="ECO:0007669"/>
    <property type="project" value="TreeGrafter"/>
</dbReference>
<protein>
    <submittedName>
        <fullName evidence="1">Annexin A6-like isoform X1</fullName>
    </submittedName>
</protein>
<dbReference type="GO" id="GO:0005737">
    <property type="term" value="C:cytoplasm"/>
    <property type="evidence" value="ECO:0007669"/>
    <property type="project" value="TreeGrafter"/>
</dbReference>